<dbReference type="RefSeq" id="WP_137450235.1">
    <property type="nucleotide sequence ID" value="NZ_SZZH01000003.1"/>
</dbReference>
<dbReference type="Proteomes" id="UP000306985">
    <property type="component" value="Unassembled WGS sequence"/>
</dbReference>
<accession>A0A4U6QEJ4</accession>
<gene>
    <name evidence="3" type="ORF">FDO65_13605</name>
</gene>
<dbReference type="InterPro" id="IPR051790">
    <property type="entry name" value="Cytochrome_c-biogenesis_DsbD"/>
</dbReference>
<evidence type="ECO:0000313" key="4">
    <source>
        <dbReference type="Proteomes" id="UP000306985"/>
    </source>
</evidence>
<organism evidence="3 4">
    <name type="scientific">Nakamurella flava</name>
    <dbReference type="NCBI Taxonomy" id="2576308"/>
    <lineage>
        <taxon>Bacteria</taxon>
        <taxon>Bacillati</taxon>
        <taxon>Actinomycetota</taxon>
        <taxon>Actinomycetes</taxon>
        <taxon>Nakamurellales</taxon>
        <taxon>Nakamurellaceae</taxon>
        <taxon>Nakamurella</taxon>
    </lineage>
</organism>
<sequence>MSALTDTIVNGPYLLAAGLSLAAGAVSFASPCVLPLVPGYLSYLASLVGAETAVRTTRRAPVASGAPVTAADDEPGPDGRTPGRVGAAVRSRAVGATALFVAGFTVVFVLQSVAVLGLTRLVVLNQDLLIRVGGVVTIVVGLAMLGVFRSLQTERRLHLRPTGRLLGPPLLGAAFALGWTVCLGPTLVGVLALANASDWGGSAWRGFSLVLFYCAGLGIPFLLLAFGFGWASGALAVLRRHSRTVQVVGAVALIVLGTLMVTGAWGSVVAWLQNRANGVETVL</sequence>
<keyword evidence="4" id="KW-1185">Reference proteome</keyword>
<reference evidence="3 4" key="1">
    <citation type="submission" date="2019-05" db="EMBL/GenBank/DDBJ databases">
        <title>Nakamurella sp. N5BH11, whole genome shotgun sequence.</title>
        <authorList>
            <person name="Tuo L."/>
        </authorList>
    </citation>
    <scope>NUCLEOTIDE SEQUENCE [LARGE SCALE GENOMIC DNA]</scope>
    <source>
        <strain evidence="3 4">N5BH11</strain>
    </source>
</reference>
<feature type="region of interest" description="Disordered" evidence="1">
    <location>
        <begin position="64"/>
        <end position="84"/>
    </location>
</feature>
<feature type="transmembrane region" description="Helical" evidence="2">
    <location>
        <begin position="128"/>
        <end position="148"/>
    </location>
</feature>
<protein>
    <submittedName>
        <fullName evidence="3">Cytochrome c biogenesis protein CcdA</fullName>
    </submittedName>
</protein>
<feature type="transmembrane region" description="Helical" evidence="2">
    <location>
        <begin position="12"/>
        <end position="37"/>
    </location>
</feature>
<keyword evidence="2" id="KW-0812">Transmembrane</keyword>
<proteinExistence type="predicted"/>
<feature type="transmembrane region" description="Helical" evidence="2">
    <location>
        <begin position="169"/>
        <end position="194"/>
    </location>
</feature>
<feature type="transmembrane region" description="Helical" evidence="2">
    <location>
        <begin position="93"/>
        <end position="116"/>
    </location>
</feature>
<dbReference type="PANTHER" id="PTHR31272">
    <property type="entry name" value="CYTOCHROME C-TYPE BIOGENESIS PROTEIN HI_1454-RELATED"/>
    <property type="match status" value="1"/>
</dbReference>
<feature type="transmembrane region" description="Helical" evidence="2">
    <location>
        <begin position="250"/>
        <end position="272"/>
    </location>
</feature>
<evidence type="ECO:0000256" key="1">
    <source>
        <dbReference type="SAM" id="MobiDB-lite"/>
    </source>
</evidence>
<keyword evidence="2" id="KW-1133">Transmembrane helix</keyword>
<comment type="caution">
    <text evidence="3">The sequence shown here is derived from an EMBL/GenBank/DDBJ whole genome shotgun (WGS) entry which is preliminary data.</text>
</comment>
<dbReference type="EMBL" id="SZZH01000003">
    <property type="protein sequence ID" value="TKV58573.1"/>
    <property type="molecule type" value="Genomic_DNA"/>
</dbReference>
<dbReference type="AlphaFoldDB" id="A0A4U6QEJ4"/>
<name>A0A4U6QEJ4_9ACTN</name>
<evidence type="ECO:0000256" key="2">
    <source>
        <dbReference type="SAM" id="Phobius"/>
    </source>
</evidence>
<dbReference type="OrthoDB" id="9803065at2"/>
<dbReference type="PANTHER" id="PTHR31272:SF4">
    <property type="entry name" value="CYTOCHROME C-TYPE BIOGENESIS PROTEIN HI_1454-RELATED"/>
    <property type="match status" value="1"/>
</dbReference>
<keyword evidence="2" id="KW-0472">Membrane</keyword>
<feature type="transmembrane region" description="Helical" evidence="2">
    <location>
        <begin position="206"/>
        <end position="238"/>
    </location>
</feature>
<evidence type="ECO:0000313" key="3">
    <source>
        <dbReference type="EMBL" id="TKV58573.1"/>
    </source>
</evidence>